<keyword evidence="3" id="KW-1185">Reference proteome</keyword>
<dbReference type="Gramene" id="EME27314">
    <property type="protein sequence ID" value="EME27314"/>
    <property type="gene ID" value="Gasu_51680"/>
</dbReference>
<keyword evidence="1" id="KW-1133">Transmembrane helix</keyword>
<feature type="transmembrane region" description="Helical" evidence="1">
    <location>
        <begin position="41"/>
        <end position="60"/>
    </location>
</feature>
<dbReference type="Proteomes" id="UP000030680">
    <property type="component" value="Unassembled WGS sequence"/>
</dbReference>
<protein>
    <submittedName>
        <fullName evidence="2">SNARE associated Golgi protein</fullName>
    </submittedName>
</protein>
<accession>M2XV84</accession>
<sequence length="81" mass="9313">MKSSLQWIQSLDLPLRFVIFFGVHTIAVVGCFPGTVAIEMAIGLSMNLYYGLACIILYRWTQKRLEQYPQAKKWMEAGIRT</sequence>
<feature type="transmembrane region" description="Helical" evidence="1">
    <location>
        <begin position="15"/>
        <end position="35"/>
    </location>
</feature>
<dbReference type="PROSITE" id="PS51257">
    <property type="entry name" value="PROKAR_LIPOPROTEIN"/>
    <property type="match status" value="1"/>
</dbReference>
<dbReference type="GeneID" id="17086235"/>
<dbReference type="OrthoDB" id="166803at2759"/>
<evidence type="ECO:0000313" key="2">
    <source>
        <dbReference type="EMBL" id="EME27314.1"/>
    </source>
</evidence>
<keyword evidence="1" id="KW-0472">Membrane</keyword>
<evidence type="ECO:0000313" key="3">
    <source>
        <dbReference type="Proteomes" id="UP000030680"/>
    </source>
</evidence>
<gene>
    <name evidence="2" type="ORF">Gasu_51680</name>
</gene>
<dbReference type="RefSeq" id="XP_005703834.1">
    <property type="nucleotide sequence ID" value="XM_005703777.1"/>
</dbReference>
<keyword evidence="1" id="KW-0812">Transmembrane</keyword>
<name>M2XV84_GALSU</name>
<organism evidence="2 3">
    <name type="scientific">Galdieria sulphuraria</name>
    <name type="common">Red alga</name>
    <dbReference type="NCBI Taxonomy" id="130081"/>
    <lineage>
        <taxon>Eukaryota</taxon>
        <taxon>Rhodophyta</taxon>
        <taxon>Bangiophyceae</taxon>
        <taxon>Galdieriales</taxon>
        <taxon>Galdieriaceae</taxon>
        <taxon>Galdieria</taxon>
    </lineage>
</organism>
<dbReference type="AlphaFoldDB" id="M2XV84"/>
<proteinExistence type="predicted"/>
<reference evidence="3" key="1">
    <citation type="journal article" date="2013" name="Science">
        <title>Gene transfer from bacteria and archaea facilitated evolution of an extremophilic eukaryote.</title>
        <authorList>
            <person name="Schonknecht G."/>
            <person name="Chen W.H."/>
            <person name="Ternes C.M."/>
            <person name="Barbier G.G."/>
            <person name="Shrestha R.P."/>
            <person name="Stanke M."/>
            <person name="Brautigam A."/>
            <person name="Baker B.J."/>
            <person name="Banfield J.F."/>
            <person name="Garavito R.M."/>
            <person name="Carr K."/>
            <person name="Wilkerson C."/>
            <person name="Rensing S.A."/>
            <person name="Gagneul D."/>
            <person name="Dickenson N.E."/>
            <person name="Oesterhelt C."/>
            <person name="Lercher M.J."/>
            <person name="Weber A.P."/>
        </authorList>
    </citation>
    <scope>NUCLEOTIDE SEQUENCE [LARGE SCALE GENOMIC DNA]</scope>
    <source>
        <strain evidence="3">074W</strain>
    </source>
</reference>
<dbReference type="KEGG" id="gsl:Gasu_51680"/>
<dbReference type="EMBL" id="KB454534">
    <property type="protein sequence ID" value="EME27314.1"/>
    <property type="molecule type" value="Genomic_DNA"/>
</dbReference>
<evidence type="ECO:0000256" key="1">
    <source>
        <dbReference type="SAM" id="Phobius"/>
    </source>
</evidence>